<organism evidence="5">
    <name type="scientific">Caldicellulosiruptor owensensis</name>
    <dbReference type="NCBI Taxonomy" id="55205"/>
    <lineage>
        <taxon>Bacteria</taxon>
        <taxon>Bacillati</taxon>
        <taxon>Bacillota</taxon>
        <taxon>Bacillota incertae sedis</taxon>
        <taxon>Caldicellulosiruptorales</taxon>
        <taxon>Caldicellulosiruptoraceae</taxon>
        <taxon>Caldicellulosiruptor</taxon>
    </lineage>
</organism>
<evidence type="ECO:0000256" key="1">
    <source>
        <dbReference type="ARBA" id="ARBA00022596"/>
    </source>
</evidence>
<dbReference type="AlphaFoldDB" id="A0A7C5Z4M8"/>
<name>A0A7C5Z4M8_9FIRM</name>
<dbReference type="Gene3D" id="3.30.2320.80">
    <property type="match status" value="1"/>
</dbReference>
<dbReference type="Pfam" id="PF01155">
    <property type="entry name" value="HypA"/>
    <property type="match status" value="1"/>
</dbReference>
<dbReference type="PANTHER" id="PTHR34535:SF3">
    <property type="entry name" value="HYDROGENASE MATURATION FACTOR HYPA"/>
    <property type="match status" value="1"/>
</dbReference>
<feature type="binding site" evidence="4">
    <location>
        <position position="73"/>
    </location>
    <ligand>
        <name>Zn(2+)</name>
        <dbReference type="ChEBI" id="CHEBI:29105"/>
    </ligand>
</feature>
<comment type="function">
    <text evidence="4">Involved in the maturation of [NiFe] hydrogenases. Required for nickel insertion into the metal center of the hydrogenase.</text>
</comment>
<dbReference type="GO" id="GO:0016151">
    <property type="term" value="F:nickel cation binding"/>
    <property type="evidence" value="ECO:0007669"/>
    <property type="project" value="UniProtKB-UniRule"/>
</dbReference>
<evidence type="ECO:0000256" key="2">
    <source>
        <dbReference type="ARBA" id="ARBA00022723"/>
    </source>
</evidence>
<keyword evidence="2 4" id="KW-0479">Metal-binding</keyword>
<dbReference type="GO" id="GO:0051604">
    <property type="term" value="P:protein maturation"/>
    <property type="evidence" value="ECO:0007669"/>
    <property type="project" value="InterPro"/>
</dbReference>
<keyword evidence="1 4" id="KW-0533">Nickel</keyword>
<proteinExistence type="inferred from homology"/>
<keyword evidence="3 4" id="KW-0862">Zinc</keyword>
<feature type="binding site" evidence="4">
    <location>
        <position position="76"/>
    </location>
    <ligand>
        <name>Zn(2+)</name>
        <dbReference type="ChEBI" id="CHEBI:29105"/>
    </ligand>
</feature>
<protein>
    <recommendedName>
        <fullName evidence="4">Hydrogenase maturation factor HypA</fullName>
    </recommendedName>
</protein>
<accession>A0A7C5Z4M8</accession>
<feature type="binding site" evidence="4">
    <location>
        <position position="2"/>
    </location>
    <ligand>
        <name>Ni(2+)</name>
        <dbReference type="ChEBI" id="CHEBI:49786"/>
    </ligand>
</feature>
<evidence type="ECO:0000256" key="4">
    <source>
        <dbReference type="HAMAP-Rule" id="MF_00213"/>
    </source>
</evidence>
<dbReference type="PIRSF" id="PIRSF004761">
    <property type="entry name" value="Hydrgn_mat_HypA"/>
    <property type="match status" value="1"/>
</dbReference>
<reference evidence="5" key="1">
    <citation type="journal article" date="2020" name="mSystems">
        <title>Genome- and Community-Level Interaction Insights into Carbon Utilization and Element Cycling Functions of Hydrothermarchaeota in Hydrothermal Sediment.</title>
        <authorList>
            <person name="Zhou Z."/>
            <person name="Liu Y."/>
            <person name="Xu W."/>
            <person name="Pan J."/>
            <person name="Luo Z.H."/>
            <person name="Li M."/>
        </authorList>
    </citation>
    <scope>NUCLEOTIDE SEQUENCE [LARGE SCALE GENOMIC DNA]</scope>
    <source>
        <strain evidence="5">SpSt-102</strain>
    </source>
</reference>
<dbReference type="InterPro" id="IPR000688">
    <property type="entry name" value="HypA/HybF"/>
</dbReference>
<comment type="caution">
    <text evidence="5">The sequence shown here is derived from an EMBL/GenBank/DDBJ whole genome shotgun (WGS) entry which is preliminary data.</text>
</comment>
<feature type="binding site" evidence="4">
    <location>
        <position position="89"/>
    </location>
    <ligand>
        <name>Zn(2+)</name>
        <dbReference type="ChEBI" id="CHEBI:29105"/>
    </ligand>
</feature>
<dbReference type="PANTHER" id="PTHR34535">
    <property type="entry name" value="HYDROGENASE MATURATION FACTOR HYPA"/>
    <property type="match status" value="1"/>
</dbReference>
<dbReference type="HAMAP" id="MF_00213">
    <property type="entry name" value="HypA_HybF"/>
    <property type="match status" value="1"/>
</dbReference>
<gene>
    <name evidence="4" type="primary">hypA</name>
    <name evidence="5" type="ORF">ENL71_06050</name>
</gene>
<evidence type="ECO:0000313" key="5">
    <source>
        <dbReference type="EMBL" id="HHS02056.1"/>
    </source>
</evidence>
<evidence type="ECO:0000256" key="3">
    <source>
        <dbReference type="ARBA" id="ARBA00022833"/>
    </source>
</evidence>
<sequence>MHELDLMIEVVNFVEDFARKNGITKIDTLVLQIGELSSVIPSYVEYCYPAAVDGTMLENTKLKIEIIPANALCKKCTKVFNIVENKGVCPECNERSWELLSGREFLIKEIIAI</sequence>
<dbReference type="GO" id="GO:0008270">
    <property type="term" value="F:zinc ion binding"/>
    <property type="evidence" value="ECO:0007669"/>
    <property type="project" value="UniProtKB-UniRule"/>
</dbReference>
<comment type="similarity">
    <text evidence="4">Belongs to the HypA/HybF family.</text>
</comment>
<dbReference type="EMBL" id="DRUZ01000078">
    <property type="protein sequence ID" value="HHS02056.1"/>
    <property type="molecule type" value="Genomic_DNA"/>
</dbReference>
<feature type="binding site" evidence="4">
    <location>
        <position position="92"/>
    </location>
    <ligand>
        <name>Zn(2+)</name>
        <dbReference type="ChEBI" id="CHEBI:29105"/>
    </ligand>
</feature>